<evidence type="ECO:0000256" key="3">
    <source>
        <dbReference type="SAM" id="Coils"/>
    </source>
</evidence>
<keyword evidence="1" id="KW-0597">Phosphoprotein</keyword>
<feature type="region of interest" description="Disordered" evidence="4">
    <location>
        <begin position="970"/>
        <end position="991"/>
    </location>
</feature>
<dbReference type="EMBL" id="CAICTM010001271">
    <property type="protein sequence ID" value="CAB9522160.1"/>
    <property type="molecule type" value="Genomic_DNA"/>
</dbReference>
<dbReference type="AlphaFoldDB" id="A0A9N8HRH9"/>
<feature type="region of interest" description="Disordered" evidence="4">
    <location>
        <begin position="613"/>
        <end position="652"/>
    </location>
</feature>
<evidence type="ECO:0000256" key="1">
    <source>
        <dbReference type="ARBA" id="ARBA00022553"/>
    </source>
</evidence>
<accession>A0A9N8HRH9</accession>
<dbReference type="GO" id="GO:0005634">
    <property type="term" value="C:nucleus"/>
    <property type="evidence" value="ECO:0007669"/>
    <property type="project" value="TreeGrafter"/>
</dbReference>
<feature type="compositionally biased region" description="Low complexity" evidence="4">
    <location>
        <begin position="177"/>
        <end position="189"/>
    </location>
</feature>
<dbReference type="InterPro" id="IPR003034">
    <property type="entry name" value="SAP_dom"/>
</dbReference>
<feature type="region of interest" description="Disordered" evidence="4">
    <location>
        <begin position="69"/>
        <end position="240"/>
    </location>
</feature>
<organism evidence="7 8">
    <name type="scientific">Seminavis robusta</name>
    <dbReference type="NCBI Taxonomy" id="568900"/>
    <lineage>
        <taxon>Eukaryota</taxon>
        <taxon>Sar</taxon>
        <taxon>Stramenopiles</taxon>
        <taxon>Ochrophyta</taxon>
        <taxon>Bacillariophyta</taxon>
        <taxon>Bacillariophyceae</taxon>
        <taxon>Bacillariophycidae</taxon>
        <taxon>Naviculales</taxon>
        <taxon>Naviculaceae</taxon>
        <taxon>Seminavis</taxon>
    </lineage>
</organism>
<dbReference type="InterPro" id="IPR036361">
    <property type="entry name" value="SAP_dom_sf"/>
</dbReference>
<dbReference type="OrthoDB" id="207211at2759"/>
<evidence type="ECO:0000313" key="8">
    <source>
        <dbReference type="Proteomes" id="UP001153069"/>
    </source>
</evidence>
<evidence type="ECO:0000259" key="6">
    <source>
        <dbReference type="PROSITE" id="PS50800"/>
    </source>
</evidence>
<evidence type="ECO:0000313" key="7">
    <source>
        <dbReference type="EMBL" id="CAB9522160.1"/>
    </source>
</evidence>
<feature type="compositionally biased region" description="Basic and acidic residues" evidence="4">
    <location>
        <begin position="69"/>
        <end position="101"/>
    </location>
</feature>
<feature type="compositionally biased region" description="Acidic residues" evidence="4">
    <location>
        <begin position="970"/>
        <end position="981"/>
    </location>
</feature>
<comment type="similarity">
    <text evidence="2">Belongs to the SAP domain-containing ribonucleoprotein family.</text>
</comment>
<keyword evidence="3" id="KW-0175">Coiled coil</keyword>
<dbReference type="PANTHER" id="PTHR46551">
    <property type="entry name" value="SAP DOMAIN-CONTAINING RIBONUCLEOPROTEIN"/>
    <property type="match status" value="1"/>
</dbReference>
<feature type="chain" id="PRO_5040429135" evidence="5">
    <location>
        <begin position="22"/>
        <end position="1024"/>
    </location>
</feature>
<feature type="region of interest" description="Disordered" evidence="4">
    <location>
        <begin position="727"/>
        <end position="746"/>
    </location>
</feature>
<dbReference type="InterPro" id="IPR052240">
    <property type="entry name" value="SAP_domain_ribonucleoprotein"/>
</dbReference>
<feature type="compositionally biased region" description="Acidic residues" evidence="4">
    <location>
        <begin position="190"/>
        <end position="205"/>
    </location>
</feature>
<feature type="domain" description="SAP" evidence="6">
    <location>
        <begin position="989"/>
        <end position="1023"/>
    </location>
</feature>
<gene>
    <name evidence="7" type="ORF">SEMRO_1273_G258290.1</name>
</gene>
<feature type="compositionally biased region" description="Basic and acidic residues" evidence="4">
    <location>
        <begin position="613"/>
        <end position="635"/>
    </location>
</feature>
<keyword evidence="8" id="KW-1185">Reference proteome</keyword>
<dbReference type="SUPFAM" id="SSF68906">
    <property type="entry name" value="SAP domain"/>
    <property type="match status" value="2"/>
</dbReference>
<dbReference type="SMART" id="SM00513">
    <property type="entry name" value="SAP"/>
    <property type="match status" value="2"/>
</dbReference>
<comment type="caution">
    <text evidence="7">The sequence shown here is derived from an EMBL/GenBank/DDBJ whole genome shotgun (WGS) entry which is preliminary data.</text>
</comment>
<dbReference type="Proteomes" id="UP001153069">
    <property type="component" value="Unassembled WGS sequence"/>
</dbReference>
<evidence type="ECO:0000256" key="4">
    <source>
        <dbReference type="SAM" id="MobiDB-lite"/>
    </source>
</evidence>
<feature type="region of interest" description="Disordered" evidence="4">
    <location>
        <begin position="837"/>
        <end position="858"/>
    </location>
</feature>
<dbReference type="Pfam" id="PF02037">
    <property type="entry name" value="SAP"/>
    <property type="match status" value="2"/>
</dbReference>
<feature type="signal peptide" evidence="5">
    <location>
        <begin position="1"/>
        <end position="21"/>
    </location>
</feature>
<feature type="coiled-coil region" evidence="3">
    <location>
        <begin position="376"/>
        <end position="456"/>
    </location>
</feature>
<dbReference type="Gene3D" id="1.10.720.30">
    <property type="entry name" value="SAP domain"/>
    <property type="match status" value="2"/>
</dbReference>
<dbReference type="GO" id="GO:0016973">
    <property type="term" value="P:poly(A)+ mRNA export from nucleus"/>
    <property type="evidence" value="ECO:0007669"/>
    <property type="project" value="TreeGrafter"/>
</dbReference>
<evidence type="ECO:0000256" key="5">
    <source>
        <dbReference type="SAM" id="SignalP"/>
    </source>
</evidence>
<proteinExistence type="inferred from homology"/>
<feature type="compositionally biased region" description="Basic and acidic residues" evidence="4">
    <location>
        <begin position="159"/>
        <end position="173"/>
    </location>
</feature>
<keyword evidence="5" id="KW-0732">Signal</keyword>
<dbReference type="PROSITE" id="PS50800">
    <property type="entry name" value="SAP"/>
    <property type="match status" value="2"/>
</dbReference>
<protein>
    <submittedName>
        <fullName evidence="7">DnaJ domain-containing protein</fullName>
    </submittedName>
</protein>
<evidence type="ECO:0000256" key="2">
    <source>
        <dbReference type="ARBA" id="ARBA00046328"/>
    </source>
</evidence>
<feature type="domain" description="SAP" evidence="6">
    <location>
        <begin position="805"/>
        <end position="839"/>
    </location>
</feature>
<dbReference type="PANTHER" id="PTHR46551:SF1">
    <property type="entry name" value="SAP DOMAIN-CONTAINING RIBONUCLEOPROTEIN"/>
    <property type="match status" value="1"/>
</dbReference>
<sequence>MRVSSAALRLFLAVVTSTVSAFQQLPFLSGHAKQQSAIRREHAALTKLQEHKQSWFDQFSFASSPESRRALGIDGKDMDHTTAAEAPEETKAEEAKEEETATPKLFFSNEPPEPQPPRDAPPKSAVDAQTKREAESAEKEEAGEKAKSFSIWDLVGLGDDDKPSSAPETKPEEAAVEEASSTEPVASAEEVPEVEEEKQEEEISVDEPVVSEAEEAEKAEKIEEEEEPAQVEEPTPTEPKEPIVSKIADKLINEPLLTPEQTEEVSQAAKAVVSKVVSPIIGGEVEKGVPQSTIQSTALASALFAYMMSRDITTAAVTLVVSGLFAITPGPIGDVFRTIGELVGDVLYRSWNLSNKLGVTDAVSEKLALMEYGAKIEKLQRVESEVTEALQQAEASLEGMTADEAAGFQNEVQNALKEADEAIAVAKRIQEDKMRLADEEKEELQLDDKADQADAKLASVAEEALRLAAEASRTAAKYSDTTIFYDAAARLAYENSRKTTSFEAFKQKYEADAVADVKAKAFVKKKEEEDRKALEARIAEEQRLAEAKRLAEEEAARIAEEERRAEEARIAEEKRLVEEARIADEQRLAEAKRLAEEEAARIAEEARLAEEEARLAEEERAAEAKRLAEEARLADEAGFEEPDFEDEGFSDEDWEASVEMAKKNADGIIVDSDVDLDDSVKADWDAAGKFAQSLGGGGPAEEPPMFEDDEVDFDMEELARAARAAVEKFEEEAPESNNVSVEDADDEDDFLTMFDDDESGGIDGLRDTFAEVFGNDDGGGTLFDDGAEIEDTVGQPVPSQPQFDWASLKVAELRTELKSRGLPPTGKKAELVARLEENDLTRSSSTEDVSSLDVDDDDDELDFAGMDLEALGRAAREAVDGFSAQPEDTDVDELDFADMDLEALGRAAREAVDGFSAQPEESDEVDEIDFGDVDMEEMARAAREAAELFDGEEPSDEVLKMLEGEEFDFGLPEEGEMDDDGGTPPTTDYSSMTVNQLKDQLRSRGLKISGKKAELIERLQSADG</sequence>
<feature type="compositionally biased region" description="Acidic residues" evidence="4">
    <location>
        <begin position="637"/>
        <end position="652"/>
    </location>
</feature>
<feature type="compositionally biased region" description="Low complexity" evidence="4">
    <location>
        <begin position="843"/>
        <end position="852"/>
    </location>
</feature>
<feature type="compositionally biased region" description="Basic and acidic residues" evidence="4">
    <location>
        <begin position="129"/>
        <end position="147"/>
    </location>
</feature>
<name>A0A9N8HRH9_9STRA</name>
<reference evidence="7" key="1">
    <citation type="submission" date="2020-06" db="EMBL/GenBank/DDBJ databases">
        <authorList>
            <consortium name="Plant Systems Biology data submission"/>
        </authorList>
    </citation>
    <scope>NUCLEOTIDE SEQUENCE</scope>
    <source>
        <strain evidence="7">D6</strain>
    </source>
</reference>